<name>A0A8E2JJE9_9PEZI</name>
<dbReference type="AlphaFoldDB" id="A0A8E2JJE9"/>
<dbReference type="Proteomes" id="UP000250266">
    <property type="component" value="Unassembled WGS sequence"/>
</dbReference>
<evidence type="ECO:0000313" key="2">
    <source>
        <dbReference type="Proteomes" id="UP000250266"/>
    </source>
</evidence>
<proteinExistence type="predicted"/>
<protein>
    <submittedName>
        <fullName evidence="1">Uncharacterized protein</fullName>
    </submittedName>
</protein>
<organism evidence="1 2">
    <name type="scientific">Lepidopterella palustris CBS 459.81</name>
    <dbReference type="NCBI Taxonomy" id="1314670"/>
    <lineage>
        <taxon>Eukaryota</taxon>
        <taxon>Fungi</taxon>
        <taxon>Dikarya</taxon>
        <taxon>Ascomycota</taxon>
        <taxon>Pezizomycotina</taxon>
        <taxon>Dothideomycetes</taxon>
        <taxon>Pleosporomycetidae</taxon>
        <taxon>Mytilinidiales</taxon>
        <taxon>Argynnaceae</taxon>
        <taxon>Lepidopterella</taxon>
    </lineage>
</organism>
<gene>
    <name evidence="1" type="ORF">K432DRAFT_115903</name>
</gene>
<keyword evidence="2" id="KW-1185">Reference proteome</keyword>
<sequence length="176" mass="20145">MINDRIWHRNMAELRRRWVFPGLESYTSLLRAKETILTRRAFLPARKFIQSQPLSKPTGLATAIPSCVHSFSGFIIAPTNFASLLMHNIYHCPSMTDEEISLSFNAPKPQNAQDQVIHWPPIRRKSENTFAFLALSGDMRNLIYSYGLCCDESQQIRLLGDENGQEQDGNSQKYIV</sequence>
<evidence type="ECO:0000313" key="1">
    <source>
        <dbReference type="EMBL" id="OCK84557.1"/>
    </source>
</evidence>
<accession>A0A8E2JJE9</accession>
<dbReference type="EMBL" id="KV744835">
    <property type="protein sequence ID" value="OCK84557.1"/>
    <property type="molecule type" value="Genomic_DNA"/>
</dbReference>
<reference evidence="1 2" key="1">
    <citation type="journal article" date="2016" name="Nat. Commun.">
        <title>Ectomycorrhizal ecology is imprinted in the genome of the dominant symbiotic fungus Cenococcum geophilum.</title>
        <authorList>
            <consortium name="DOE Joint Genome Institute"/>
            <person name="Peter M."/>
            <person name="Kohler A."/>
            <person name="Ohm R.A."/>
            <person name="Kuo A."/>
            <person name="Krutzmann J."/>
            <person name="Morin E."/>
            <person name="Arend M."/>
            <person name="Barry K.W."/>
            <person name="Binder M."/>
            <person name="Choi C."/>
            <person name="Clum A."/>
            <person name="Copeland A."/>
            <person name="Grisel N."/>
            <person name="Haridas S."/>
            <person name="Kipfer T."/>
            <person name="LaButti K."/>
            <person name="Lindquist E."/>
            <person name="Lipzen A."/>
            <person name="Maire R."/>
            <person name="Meier B."/>
            <person name="Mihaltcheva S."/>
            <person name="Molinier V."/>
            <person name="Murat C."/>
            <person name="Poggeler S."/>
            <person name="Quandt C.A."/>
            <person name="Sperisen C."/>
            <person name="Tritt A."/>
            <person name="Tisserant E."/>
            <person name="Crous P.W."/>
            <person name="Henrissat B."/>
            <person name="Nehls U."/>
            <person name="Egli S."/>
            <person name="Spatafora J.W."/>
            <person name="Grigoriev I.V."/>
            <person name="Martin F.M."/>
        </authorList>
    </citation>
    <scope>NUCLEOTIDE SEQUENCE [LARGE SCALE GENOMIC DNA]</scope>
    <source>
        <strain evidence="1 2">CBS 459.81</strain>
    </source>
</reference>